<organism evidence="2 3">
    <name type="scientific">Bos indicus x Bos taurus</name>
    <name type="common">Hybrid cattle</name>
    <dbReference type="NCBI Taxonomy" id="30522"/>
    <lineage>
        <taxon>Eukaryota</taxon>
        <taxon>Metazoa</taxon>
        <taxon>Chordata</taxon>
        <taxon>Craniata</taxon>
        <taxon>Vertebrata</taxon>
        <taxon>Euteleostomi</taxon>
        <taxon>Mammalia</taxon>
        <taxon>Eutheria</taxon>
        <taxon>Laurasiatheria</taxon>
        <taxon>Artiodactyla</taxon>
        <taxon>Ruminantia</taxon>
        <taxon>Pecora</taxon>
        <taxon>Bovidae</taxon>
        <taxon>Bovinae</taxon>
        <taxon>Bos</taxon>
    </lineage>
</organism>
<sequence>MSPKHFNSSVFLKQVIKTQKTVSTLTSVFPMISGVLLLYVGFPAGDFALEYFIFLHFLYKYIYYICIYV</sequence>
<feature type="transmembrane region" description="Helical" evidence="1">
    <location>
        <begin position="48"/>
        <end position="67"/>
    </location>
</feature>
<dbReference type="Proteomes" id="UP000429181">
    <property type="component" value="Chromosome 11"/>
</dbReference>
<evidence type="ECO:0000256" key="1">
    <source>
        <dbReference type="SAM" id="Phobius"/>
    </source>
</evidence>
<accession>A0A4W2EM95</accession>
<dbReference type="GeneTree" id="ENSGT00970000197129"/>
<dbReference type="Ensembl" id="ENSBIXT00005016444.1">
    <property type="protein sequence ID" value="ENSBIXP00005008769.1"/>
    <property type="gene ID" value="ENSBIXG00005001715.1"/>
</dbReference>
<reference evidence="2" key="2">
    <citation type="submission" date="2025-05" db="UniProtKB">
        <authorList>
            <consortium name="Ensembl"/>
        </authorList>
    </citation>
    <scope>IDENTIFICATION</scope>
</reference>
<keyword evidence="3" id="KW-1185">Reference proteome</keyword>
<keyword evidence="1" id="KW-0472">Membrane</keyword>
<proteinExistence type="predicted"/>
<name>A0A4W2EM95_BOBOX</name>
<dbReference type="Proteomes" id="UP000314981">
    <property type="component" value="Chromosome 11"/>
</dbReference>
<dbReference type="Ensembl" id="ENSBIXT00000030470.1">
    <property type="protein sequence ID" value="ENSBIXP00000037949.1"/>
    <property type="gene ID" value="ENSBIXG00000021645.1"/>
</dbReference>
<dbReference type="AlphaFoldDB" id="A0A4W2EM95"/>
<keyword evidence="1" id="KW-0812">Transmembrane</keyword>
<evidence type="ECO:0000313" key="2">
    <source>
        <dbReference type="Ensembl" id="ENSBIXP00000037949.1"/>
    </source>
</evidence>
<evidence type="ECO:0000313" key="3">
    <source>
        <dbReference type="Proteomes" id="UP000314981"/>
    </source>
</evidence>
<evidence type="ECO:0000313" key="4">
    <source>
        <dbReference type="Proteomes" id="UP000429181"/>
    </source>
</evidence>
<reference evidence="3 4" key="1">
    <citation type="submission" date="2018-11" db="EMBL/GenBank/DDBJ databases">
        <title>Haplotype-resolved cattle genomes.</title>
        <authorList>
            <person name="Low W.Y."/>
            <person name="Tearle R."/>
            <person name="Bickhart D.M."/>
            <person name="Rosen B.D."/>
            <person name="Koren S."/>
            <person name="Rhie A."/>
            <person name="Hiendleder S."/>
            <person name="Phillippy A.M."/>
            <person name="Smith T.P.L."/>
            <person name="Williams J.L."/>
        </authorList>
    </citation>
    <scope>NUCLEOTIDE SEQUENCE [LARGE SCALE GENOMIC DNA]</scope>
</reference>
<feature type="transmembrane region" description="Helical" evidence="1">
    <location>
        <begin position="21"/>
        <end position="42"/>
    </location>
</feature>
<keyword evidence="1" id="KW-1133">Transmembrane helix</keyword>
<protein>
    <submittedName>
        <fullName evidence="2">Uncharacterized protein</fullName>
    </submittedName>
</protein>